<evidence type="ECO:0000313" key="4">
    <source>
        <dbReference type="EMBL" id="RHY99532.1"/>
    </source>
</evidence>
<dbReference type="PROSITE" id="PS50222">
    <property type="entry name" value="EF_HAND_2"/>
    <property type="match status" value="1"/>
</dbReference>
<dbReference type="AlphaFoldDB" id="A0A3R6ZTY4"/>
<comment type="caution">
    <text evidence="4">The sequence shown here is derived from an EMBL/GenBank/DDBJ whole genome shotgun (WGS) entry which is preliminary data.</text>
</comment>
<name>A0A3R6ZTY4_APHAT</name>
<feature type="domain" description="EF-hand" evidence="3">
    <location>
        <begin position="439"/>
        <end position="474"/>
    </location>
</feature>
<dbReference type="InterPro" id="IPR000008">
    <property type="entry name" value="C2_dom"/>
</dbReference>
<protein>
    <submittedName>
        <fullName evidence="4">Uncharacterized protein</fullName>
    </submittedName>
</protein>
<reference evidence="4 5" key="1">
    <citation type="submission" date="2018-08" db="EMBL/GenBank/DDBJ databases">
        <title>Aphanomyces genome sequencing and annotation.</title>
        <authorList>
            <person name="Minardi D."/>
            <person name="Oidtmann B."/>
            <person name="Van Der Giezen M."/>
            <person name="Studholme D.J."/>
        </authorList>
    </citation>
    <scope>NUCLEOTIDE SEQUENCE [LARGE SCALE GENOMIC DNA]</scope>
    <source>
        <strain evidence="4 5">FDL457</strain>
    </source>
</reference>
<dbReference type="PANTHER" id="PTHR47052:SF3">
    <property type="entry name" value="INGRESSION PROTEIN 1"/>
    <property type="match status" value="1"/>
</dbReference>
<feature type="domain" description="C2" evidence="2">
    <location>
        <begin position="269"/>
        <end position="385"/>
    </location>
</feature>
<evidence type="ECO:0000259" key="3">
    <source>
        <dbReference type="PROSITE" id="PS50222"/>
    </source>
</evidence>
<evidence type="ECO:0000313" key="5">
    <source>
        <dbReference type="Proteomes" id="UP000286510"/>
    </source>
</evidence>
<dbReference type="InterPro" id="IPR002048">
    <property type="entry name" value="EF_hand_dom"/>
</dbReference>
<accession>A0A3R6ZTY4</accession>
<dbReference type="InterPro" id="IPR018247">
    <property type="entry name" value="EF_Hand_1_Ca_BS"/>
</dbReference>
<proteinExistence type="predicted"/>
<dbReference type="InterPro" id="IPR052981">
    <property type="entry name" value="Ingression_C2_domain"/>
</dbReference>
<dbReference type="GO" id="GO:0005509">
    <property type="term" value="F:calcium ion binding"/>
    <property type="evidence" value="ECO:0007669"/>
    <property type="project" value="InterPro"/>
</dbReference>
<dbReference type="Proteomes" id="UP000286510">
    <property type="component" value="Unassembled WGS sequence"/>
</dbReference>
<dbReference type="InterPro" id="IPR035892">
    <property type="entry name" value="C2_domain_sf"/>
</dbReference>
<dbReference type="Gene3D" id="2.60.40.150">
    <property type="entry name" value="C2 domain"/>
    <property type="match status" value="3"/>
</dbReference>
<feature type="domain" description="C2" evidence="2">
    <location>
        <begin position="126"/>
        <end position="245"/>
    </location>
</feature>
<dbReference type="SUPFAM" id="SSF49562">
    <property type="entry name" value="C2 domain (Calcium/lipid-binding domain, CaLB)"/>
    <property type="match status" value="3"/>
</dbReference>
<dbReference type="VEuPathDB" id="FungiDB:H257_15573"/>
<dbReference type="PANTHER" id="PTHR47052">
    <property type="entry name" value="CONSERVED SERINE PROLINE-RICH PROTEIN (AFU_ORTHOLOGUE AFUA_2G01790)"/>
    <property type="match status" value="1"/>
</dbReference>
<keyword evidence="1" id="KW-0106">Calcium</keyword>
<dbReference type="SUPFAM" id="SSF47473">
    <property type="entry name" value="EF-hand"/>
    <property type="match status" value="1"/>
</dbReference>
<organism evidence="4 5">
    <name type="scientific">Aphanomyces astaci</name>
    <name type="common">Crayfish plague agent</name>
    <dbReference type="NCBI Taxonomy" id="112090"/>
    <lineage>
        <taxon>Eukaryota</taxon>
        <taxon>Sar</taxon>
        <taxon>Stramenopiles</taxon>
        <taxon>Oomycota</taxon>
        <taxon>Saprolegniomycetes</taxon>
        <taxon>Saprolegniales</taxon>
        <taxon>Verrucalvaceae</taxon>
        <taxon>Aphanomyces</taxon>
    </lineage>
</organism>
<evidence type="ECO:0000259" key="2">
    <source>
        <dbReference type="PROSITE" id="PS50004"/>
    </source>
</evidence>
<sequence>MELEIQVVEARNLASINILGKPNPMCALVMGNHTFSTKGNSNARAPTWHETFTIPITDANTEILQLVIKDPNYVKNGSVICNCELPISTLCHGQTKDTWIPLQTGTKKAGELHILATLRQQQPNLQQNEATPAIQPNTQQSTKKSFEFNIRVKAGKDLHDTQLIGKQDPFCKVTIGDKTFQTRVHDNGGRNPKWDEAFVFRLTDPHLDQLTIHIEDSNTVSNSSIGTCQLPVSIWSGGRSVEQWYPVNHGGKQRGEILLAVQLVEGSATGGAAVPPALASGKGKAFELSIRVKAGKDLFDAQTFGKQDPFCKVTIGDKTFQTRVHDNGGRNPKWDEAFVFRLTDPHLDQLTIHIEDSNTVSNSSIGTCQLPVSIWSGGRSVEQWYPVNHGGKQRGEILLAVQLMEGLKVMAKNVDGSPRGCFDKLHRGCVDKNLRTAQRCGIDMDVLFERADKDKDGMLSGAEFLGALESFECFTASEKEQIRQSLTKRDKSISLGDLRGLYESAIESEWKNIFHHPVDGIPKAKAQVIAKVENSTKPSVIKTSQKTKTTKVPATTAPKDVVCMMTEEQLDRLIDAIPQFKGPSKSNKAEVVKATQAEPRKPVALYKPSKV</sequence>
<evidence type="ECO:0000256" key="1">
    <source>
        <dbReference type="ARBA" id="ARBA00022837"/>
    </source>
</evidence>
<dbReference type="EMBL" id="QUTF01019491">
    <property type="protein sequence ID" value="RHY99532.1"/>
    <property type="molecule type" value="Genomic_DNA"/>
</dbReference>
<feature type="domain" description="C2" evidence="2">
    <location>
        <begin position="1"/>
        <end position="100"/>
    </location>
</feature>
<dbReference type="SMART" id="SM00239">
    <property type="entry name" value="C2"/>
    <property type="match status" value="3"/>
</dbReference>
<gene>
    <name evidence="4" type="ORF">DYB26_000198</name>
</gene>
<dbReference type="PROSITE" id="PS00018">
    <property type="entry name" value="EF_HAND_1"/>
    <property type="match status" value="1"/>
</dbReference>
<dbReference type="Pfam" id="PF00168">
    <property type="entry name" value="C2"/>
    <property type="match status" value="3"/>
</dbReference>
<dbReference type="InterPro" id="IPR011992">
    <property type="entry name" value="EF-hand-dom_pair"/>
</dbReference>
<dbReference type="CDD" id="cd00030">
    <property type="entry name" value="C2"/>
    <property type="match status" value="3"/>
</dbReference>
<dbReference type="PROSITE" id="PS50004">
    <property type="entry name" value="C2"/>
    <property type="match status" value="3"/>
</dbReference>